<dbReference type="Proteomes" id="UP001515480">
    <property type="component" value="Unassembled WGS sequence"/>
</dbReference>
<feature type="signal peptide" evidence="2">
    <location>
        <begin position="1"/>
        <end position="26"/>
    </location>
</feature>
<evidence type="ECO:0000256" key="2">
    <source>
        <dbReference type="SAM" id="SignalP"/>
    </source>
</evidence>
<name>A0AB34JAS6_PRYPA</name>
<keyword evidence="2" id="KW-0732">Signal</keyword>
<sequence length="616" mass="67184">MAAFKFLVACGVACLGLLLFAGVAMTDGPVGSAYVPKDGEVVAIRSVHTGRYLQVSQTTGKLDANASQPTERTALFRVTLVSHAMVEMLVDAVFTTNKANWATRKQTTQSGCPCSGYSNDHGFGMYCYSWEYEAQTPWCYVLDSCDIKVPTVQTDSSAAAAAATGRGSFGRKYEDCDPFEPDYADEFSARYGTMQSRTIEGFSWESEPVSDANITQQWDDVSNFTGAGDWDIENWGAEERPWEEGERPWWADPTNKFDEGEEEEYRYIGCNCPTYCDTHGYVYRGESFNGTAPPTHPPPPPPPPQPLRVSERGCPCSGFVNSHGFGGHCASWEFEGQRPWCYVQPNCSRDAAAAGSFGHPYEDCALPSPPPPPPDKQALAAAQAQSAVAPPPLSRTNNATSTPPASNSMSNGTTIEAAPDAHFAARRALSGSEQGRRLTHRPPARVEEAVRLVRQQAAEASRRQREAWVSRQLRAQAEGRRLKAVRGAFTSVAGVGITSQAYNPNQQWVLLRSLQTNTLIGVEPPPHAEAMGAHGRSDSISLKNVFAFFRGGYIWSRATDSLLNVCTTSHEICTGYLEKETDPHLKRLQHPMESARFTVIPVASAASSSNPNWTPA</sequence>
<evidence type="ECO:0000256" key="1">
    <source>
        <dbReference type="SAM" id="MobiDB-lite"/>
    </source>
</evidence>
<feature type="region of interest" description="Disordered" evidence="1">
    <location>
        <begin position="363"/>
        <end position="414"/>
    </location>
</feature>
<feature type="chain" id="PRO_5044329084" description="Kringle domain-containing protein" evidence="2">
    <location>
        <begin position="27"/>
        <end position="616"/>
    </location>
</feature>
<gene>
    <name evidence="3" type="ORF">AB1Y20_002397</name>
</gene>
<feature type="compositionally biased region" description="Polar residues" evidence="1">
    <location>
        <begin position="395"/>
        <end position="414"/>
    </location>
</feature>
<feature type="compositionally biased region" description="Pro residues" evidence="1">
    <location>
        <begin position="294"/>
        <end position="306"/>
    </location>
</feature>
<proteinExistence type="predicted"/>
<dbReference type="AlphaFoldDB" id="A0AB34JAS6"/>
<accession>A0AB34JAS6</accession>
<reference evidence="3 4" key="1">
    <citation type="journal article" date="2024" name="Science">
        <title>Giant polyketide synthase enzymes in the biosynthesis of giant marine polyether toxins.</title>
        <authorList>
            <person name="Fallon T.R."/>
            <person name="Shende V.V."/>
            <person name="Wierzbicki I.H."/>
            <person name="Pendleton A.L."/>
            <person name="Watervoot N.F."/>
            <person name="Auber R.P."/>
            <person name="Gonzalez D.J."/>
            <person name="Wisecaver J.H."/>
            <person name="Moore B.S."/>
        </authorList>
    </citation>
    <scope>NUCLEOTIDE SEQUENCE [LARGE SCALE GENOMIC DNA]</scope>
    <source>
        <strain evidence="3 4">12B1</strain>
    </source>
</reference>
<evidence type="ECO:0008006" key="5">
    <source>
        <dbReference type="Google" id="ProtNLM"/>
    </source>
</evidence>
<feature type="region of interest" description="Disordered" evidence="1">
    <location>
        <begin position="287"/>
        <end position="310"/>
    </location>
</feature>
<organism evidence="3 4">
    <name type="scientific">Prymnesium parvum</name>
    <name type="common">Toxic golden alga</name>
    <dbReference type="NCBI Taxonomy" id="97485"/>
    <lineage>
        <taxon>Eukaryota</taxon>
        <taxon>Haptista</taxon>
        <taxon>Haptophyta</taxon>
        <taxon>Prymnesiophyceae</taxon>
        <taxon>Prymnesiales</taxon>
        <taxon>Prymnesiaceae</taxon>
        <taxon>Prymnesium</taxon>
    </lineage>
</organism>
<evidence type="ECO:0000313" key="4">
    <source>
        <dbReference type="Proteomes" id="UP001515480"/>
    </source>
</evidence>
<protein>
    <recommendedName>
        <fullName evidence="5">Kringle domain-containing protein</fullName>
    </recommendedName>
</protein>
<evidence type="ECO:0000313" key="3">
    <source>
        <dbReference type="EMBL" id="KAL1515781.1"/>
    </source>
</evidence>
<feature type="compositionally biased region" description="Low complexity" evidence="1">
    <location>
        <begin position="376"/>
        <end position="388"/>
    </location>
</feature>
<keyword evidence="4" id="KW-1185">Reference proteome</keyword>
<comment type="caution">
    <text evidence="3">The sequence shown here is derived from an EMBL/GenBank/DDBJ whole genome shotgun (WGS) entry which is preliminary data.</text>
</comment>
<dbReference type="EMBL" id="JBGBPQ010000011">
    <property type="protein sequence ID" value="KAL1515781.1"/>
    <property type="molecule type" value="Genomic_DNA"/>
</dbReference>